<dbReference type="FunFam" id="1.25.40.10:FF:000348">
    <property type="entry name" value="Pentatricopeptide repeat-containing protein chloroplastic"/>
    <property type="match status" value="1"/>
</dbReference>
<protein>
    <submittedName>
        <fullName evidence="6">Pentatricopeptide repeat-containing protein At5g66520-like</fullName>
    </submittedName>
</protein>
<dbReference type="GO" id="GO:0003723">
    <property type="term" value="F:RNA binding"/>
    <property type="evidence" value="ECO:0007669"/>
    <property type="project" value="InterPro"/>
</dbReference>
<keyword evidence="5" id="KW-1185">Reference proteome</keyword>
<feature type="repeat" description="PPR" evidence="2">
    <location>
        <begin position="325"/>
        <end position="359"/>
    </location>
</feature>
<dbReference type="KEGG" id="pda:103707685"/>
<name>A0A8B7C2T2_PHODC</name>
<sequence length="632" mass="70030">MASPAVLPPSPPQPSSTSSSSSSSDLHAHRRATIRGLDSCASMPELRQYHSQIVRLGLAADNDAVGRLLKFCALSPSGDLAYSLRLFSHLPRPDPFVFNTLFRAQPPSAARSALLYSDMLRRPVHPNEFTFPSLLQSIAADRELGLGRQVHAHVLKLGFGTDGYSGNNLLHMYLSCGLLAESLGLFHAMPHRDVVSWTTMISGLSELGFLDDARKLFDEMPERNSVSWNAMIAGYVRGGRFKEASGLFEQMRADGVELDRYVAASMLAACTGLGALEQGQWIHTYIKRRGIELDSKLATTVVDMYCKCGCLEKAYEVFSELPCKGLSSWNCMIGGFAMHGRGEAAIELFKEMEKEGVMPDDITLLNVLSACAHAGLVREGRHYFEYIVQAYHIEPKMEHFGCMVDLLGRAGLLEEAKKIIDEMPMEADAGVLGALLGACKIHGNVELGEQIGRLVIELDPQNSGRYVLLANLFASAGRWEDVANVRRLMNDRGVNKEPGCSVIERNGVVSEFIAGGRSHTQAKEMYAKVDEMMERIRAEGYVPDTGGVLHDTDEMNKDDSLYHHSEKLAIAFGLLHTRSGETIRISKNLRVCRDCHAASKIISRVFDREIIVRDRNRFHHFKGGECSCRDYW</sequence>
<dbReference type="Proteomes" id="UP000228380">
    <property type="component" value="Unplaced"/>
</dbReference>
<dbReference type="PANTHER" id="PTHR47926:SF402">
    <property type="entry name" value="TETRATRICOPEPTIDE-LIKE HELICAL DOMAIN SUPERFAMILY, DYW DOMAIN-CONTAINING PROTEIN"/>
    <property type="match status" value="1"/>
</dbReference>
<evidence type="ECO:0000313" key="5">
    <source>
        <dbReference type="Proteomes" id="UP000228380"/>
    </source>
</evidence>
<evidence type="ECO:0000256" key="2">
    <source>
        <dbReference type="PROSITE-ProRule" id="PRU00708"/>
    </source>
</evidence>
<dbReference type="GeneID" id="103707685"/>
<evidence type="ECO:0000313" key="6">
    <source>
        <dbReference type="RefSeq" id="XP_008790494.1"/>
    </source>
</evidence>
<feature type="compositionally biased region" description="Pro residues" evidence="3">
    <location>
        <begin position="1"/>
        <end position="14"/>
    </location>
</feature>
<dbReference type="Pfam" id="PF20431">
    <property type="entry name" value="E_motif"/>
    <property type="match status" value="1"/>
</dbReference>
<dbReference type="InterPro" id="IPR046960">
    <property type="entry name" value="PPR_At4g14850-like_plant"/>
</dbReference>
<dbReference type="GO" id="GO:0008270">
    <property type="term" value="F:zinc ion binding"/>
    <property type="evidence" value="ECO:0007669"/>
    <property type="project" value="InterPro"/>
</dbReference>
<evidence type="ECO:0000256" key="1">
    <source>
        <dbReference type="ARBA" id="ARBA00022737"/>
    </source>
</evidence>
<dbReference type="Pfam" id="PF14432">
    <property type="entry name" value="DYW_deaminase"/>
    <property type="match status" value="1"/>
</dbReference>
<dbReference type="PANTHER" id="PTHR47926">
    <property type="entry name" value="PENTATRICOPEPTIDE REPEAT-CONTAINING PROTEIN"/>
    <property type="match status" value="1"/>
</dbReference>
<dbReference type="InterPro" id="IPR011990">
    <property type="entry name" value="TPR-like_helical_dom_sf"/>
</dbReference>
<dbReference type="FunFam" id="1.25.40.10:FF:003744">
    <property type="entry name" value="Pentatricopeptide repeat-containing protein"/>
    <property type="match status" value="1"/>
</dbReference>
<feature type="repeat" description="PPR" evidence="2">
    <location>
        <begin position="193"/>
        <end position="223"/>
    </location>
</feature>
<reference evidence="6" key="1">
    <citation type="submission" date="2025-08" db="UniProtKB">
        <authorList>
            <consortium name="RefSeq"/>
        </authorList>
    </citation>
    <scope>IDENTIFICATION</scope>
    <source>
        <tissue evidence="6">Young leaves</tissue>
    </source>
</reference>
<feature type="region of interest" description="Disordered" evidence="3">
    <location>
        <begin position="1"/>
        <end position="28"/>
    </location>
</feature>
<feature type="repeat" description="PPR" evidence="2">
    <location>
        <begin position="224"/>
        <end position="258"/>
    </location>
</feature>
<organism evidence="5 6">
    <name type="scientific">Phoenix dactylifera</name>
    <name type="common">Date palm</name>
    <dbReference type="NCBI Taxonomy" id="42345"/>
    <lineage>
        <taxon>Eukaryota</taxon>
        <taxon>Viridiplantae</taxon>
        <taxon>Streptophyta</taxon>
        <taxon>Embryophyta</taxon>
        <taxon>Tracheophyta</taxon>
        <taxon>Spermatophyta</taxon>
        <taxon>Magnoliopsida</taxon>
        <taxon>Liliopsida</taxon>
        <taxon>Arecaceae</taxon>
        <taxon>Coryphoideae</taxon>
        <taxon>Phoeniceae</taxon>
        <taxon>Phoenix</taxon>
    </lineage>
</organism>
<dbReference type="PROSITE" id="PS51375">
    <property type="entry name" value="PPR"/>
    <property type="match status" value="3"/>
</dbReference>
<keyword evidence="1" id="KW-0677">Repeat</keyword>
<dbReference type="InterPro" id="IPR032867">
    <property type="entry name" value="DYW_dom"/>
</dbReference>
<feature type="domain" description="DYW" evidence="4">
    <location>
        <begin position="540"/>
        <end position="632"/>
    </location>
</feature>
<proteinExistence type="predicted"/>
<evidence type="ECO:0000256" key="3">
    <source>
        <dbReference type="SAM" id="MobiDB-lite"/>
    </source>
</evidence>
<feature type="compositionally biased region" description="Low complexity" evidence="3">
    <location>
        <begin position="15"/>
        <end position="24"/>
    </location>
</feature>
<gene>
    <name evidence="6" type="primary">LOC103707685</name>
</gene>
<dbReference type="Pfam" id="PF01535">
    <property type="entry name" value="PPR"/>
    <property type="match status" value="2"/>
</dbReference>
<dbReference type="GO" id="GO:0009451">
    <property type="term" value="P:RNA modification"/>
    <property type="evidence" value="ECO:0007669"/>
    <property type="project" value="InterPro"/>
</dbReference>
<dbReference type="NCBIfam" id="TIGR00756">
    <property type="entry name" value="PPR"/>
    <property type="match status" value="4"/>
</dbReference>
<dbReference type="Pfam" id="PF13041">
    <property type="entry name" value="PPR_2"/>
    <property type="match status" value="2"/>
</dbReference>
<evidence type="ECO:0000259" key="4">
    <source>
        <dbReference type="Pfam" id="PF14432"/>
    </source>
</evidence>
<dbReference type="Gene3D" id="1.25.40.10">
    <property type="entry name" value="Tetratricopeptide repeat domain"/>
    <property type="match status" value="2"/>
</dbReference>
<accession>A0A8B7C2T2</accession>
<dbReference type="Pfam" id="PF12854">
    <property type="entry name" value="PPR_1"/>
    <property type="match status" value="1"/>
</dbReference>
<dbReference type="AlphaFoldDB" id="A0A8B7C2T2"/>
<dbReference type="RefSeq" id="XP_008790494.1">
    <property type="nucleotide sequence ID" value="XM_008792272.2"/>
</dbReference>
<dbReference type="InterPro" id="IPR046848">
    <property type="entry name" value="E_motif"/>
</dbReference>
<dbReference type="InterPro" id="IPR002885">
    <property type="entry name" value="PPR_rpt"/>
</dbReference>
<dbReference type="OrthoDB" id="185373at2759"/>